<dbReference type="InterPro" id="IPR017850">
    <property type="entry name" value="Alkaline_phosphatase_core_sf"/>
</dbReference>
<keyword evidence="8" id="KW-1185">Reference proteome</keyword>
<dbReference type="Gene3D" id="3.40.720.10">
    <property type="entry name" value="Alkaline Phosphatase, subunit A"/>
    <property type="match status" value="1"/>
</dbReference>
<dbReference type="Gene3D" id="3.30.1120.10">
    <property type="match status" value="1"/>
</dbReference>
<comment type="caution">
    <text evidence="7">The sequence shown here is derived from an EMBL/GenBank/DDBJ whole genome shotgun (WGS) entry which is preliminary data.</text>
</comment>
<evidence type="ECO:0000256" key="5">
    <source>
        <dbReference type="SAM" id="MobiDB-lite"/>
    </source>
</evidence>
<dbReference type="Proteomes" id="UP001172728">
    <property type="component" value="Unassembled WGS sequence"/>
</dbReference>
<keyword evidence="3" id="KW-0378">Hydrolase</keyword>
<evidence type="ECO:0000256" key="2">
    <source>
        <dbReference type="ARBA" id="ARBA00022723"/>
    </source>
</evidence>
<dbReference type="PANTHER" id="PTHR42693">
    <property type="entry name" value="ARYLSULFATASE FAMILY MEMBER"/>
    <property type="match status" value="1"/>
</dbReference>
<evidence type="ECO:0000313" key="8">
    <source>
        <dbReference type="Proteomes" id="UP001172728"/>
    </source>
</evidence>
<protein>
    <submittedName>
        <fullName evidence="7">Sulfatase</fullName>
    </submittedName>
</protein>
<dbReference type="InterPro" id="IPR024607">
    <property type="entry name" value="Sulfatase_CS"/>
</dbReference>
<comment type="similarity">
    <text evidence="1">Belongs to the sulfatase family.</text>
</comment>
<evidence type="ECO:0000256" key="3">
    <source>
        <dbReference type="ARBA" id="ARBA00022801"/>
    </source>
</evidence>
<dbReference type="Pfam" id="PF14707">
    <property type="entry name" value="Sulfatase_C"/>
    <property type="match status" value="1"/>
</dbReference>
<dbReference type="EMBL" id="JAUHPW010000002">
    <property type="protein sequence ID" value="MDN4475026.1"/>
    <property type="molecule type" value="Genomic_DNA"/>
</dbReference>
<dbReference type="InterPro" id="IPR050738">
    <property type="entry name" value="Sulfatase"/>
</dbReference>
<proteinExistence type="inferred from homology"/>
<evidence type="ECO:0000256" key="1">
    <source>
        <dbReference type="ARBA" id="ARBA00008779"/>
    </source>
</evidence>
<keyword evidence="2" id="KW-0479">Metal-binding</keyword>
<name>A0ABT8G7B7_9MICO</name>
<dbReference type="SUPFAM" id="SSF53649">
    <property type="entry name" value="Alkaline phosphatase-like"/>
    <property type="match status" value="1"/>
</dbReference>
<sequence length="519" mass="55827">MSSELPPEPADVAAPAPAEAPVPEETTVEPRAKRGRGKRILKATGLTLALPGAAVVAGGGYVAVKSLTASPDNSPEHEASKDEYLDAIQGSTASGEAPNVLLVYYDDLGYEDLGFMGDTPIKTPHLDSLAEDGAVLTNYHSPSAVCTPSRAAMLTGRLAPRAAVPDVLFPTGTPLALMNTLGDSFGLTQAEITIPDVLQASGYRTGMIGKWHIGDTEGSLPNDFGFDSFLGSRYSNDMTPFKIYRDNDVLIDEVDQTELDALYTDAAVDFIGDAAESDDPFFLYFAHNFPHEPLFAAEENEGRSDAGLYGDIVEGLDDGIGRIVDQLEATGQLDNTIIMVTSDNGPWFQGDAGDHRGRKGLINEGGMLVPFMVHWPAGIEGGQVLDTMTMGTDILPTLLDWVGIEAPADRMLDGSSMAPLLAGESDQVSDFYYYYAGEQLIAVSDGRYKYYAKHPYLYGTSDAGFSVAQQKGPWLFDLETDPSEAYDVSGKHPDVVAELKAELERRDAEMEENPRGWVS</sequence>
<dbReference type="PANTHER" id="PTHR42693:SF53">
    <property type="entry name" value="ENDO-4-O-SULFATASE"/>
    <property type="match status" value="1"/>
</dbReference>
<dbReference type="Pfam" id="PF00884">
    <property type="entry name" value="Sulfatase"/>
    <property type="match status" value="1"/>
</dbReference>
<evidence type="ECO:0000256" key="4">
    <source>
        <dbReference type="ARBA" id="ARBA00022837"/>
    </source>
</evidence>
<organism evidence="7 8">
    <name type="scientific">Demequina litoralis</name>
    <dbReference type="NCBI Taxonomy" id="3051660"/>
    <lineage>
        <taxon>Bacteria</taxon>
        <taxon>Bacillati</taxon>
        <taxon>Actinomycetota</taxon>
        <taxon>Actinomycetes</taxon>
        <taxon>Micrococcales</taxon>
        <taxon>Demequinaceae</taxon>
        <taxon>Demequina</taxon>
    </lineage>
</organism>
<dbReference type="CDD" id="cd16026">
    <property type="entry name" value="GALNS_like"/>
    <property type="match status" value="1"/>
</dbReference>
<evidence type="ECO:0000313" key="7">
    <source>
        <dbReference type="EMBL" id="MDN4475026.1"/>
    </source>
</evidence>
<evidence type="ECO:0000259" key="6">
    <source>
        <dbReference type="Pfam" id="PF00884"/>
    </source>
</evidence>
<feature type="compositionally biased region" description="Low complexity" evidence="5">
    <location>
        <begin position="10"/>
        <end position="25"/>
    </location>
</feature>
<dbReference type="PROSITE" id="PS00523">
    <property type="entry name" value="SULFATASE_1"/>
    <property type="match status" value="1"/>
</dbReference>
<gene>
    <name evidence="7" type="ORF">QQX09_04040</name>
</gene>
<feature type="domain" description="Sulfatase N-terminal" evidence="6">
    <location>
        <begin position="98"/>
        <end position="404"/>
    </location>
</feature>
<feature type="region of interest" description="Disordered" evidence="5">
    <location>
        <begin position="1"/>
        <end position="36"/>
    </location>
</feature>
<keyword evidence="4" id="KW-0106">Calcium</keyword>
<dbReference type="PROSITE" id="PS00149">
    <property type="entry name" value="SULFATASE_2"/>
    <property type="match status" value="1"/>
</dbReference>
<reference evidence="7" key="1">
    <citation type="submission" date="2023-06" db="EMBL/GenBank/DDBJ databases">
        <title>Sysu t00192.</title>
        <authorList>
            <person name="Gao L."/>
            <person name="Fang B.-Z."/>
            <person name="Li W.-J."/>
        </authorList>
    </citation>
    <scope>NUCLEOTIDE SEQUENCE</scope>
    <source>
        <strain evidence="7">SYSU T00192</strain>
    </source>
</reference>
<accession>A0ABT8G7B7</accession>
<dbReference type="RefSeq" id="WP_301131478.1">
    <property type="nucleotide sequence ID" value="NZ_JAUHPW010000002.1"/>
</dbReference>
<dbReference type="InterPro" id="IPR000917">
    <property type="entry name" value="Sulfatase_N"/>
</dbReference>